<accession>A0ABD3HZN7</accession>
<protein>
    <submittedName>
        <fullName evidence="1">Uncharacterized protein</fullName>
    </submittedName>
</protein>
<name>A0ABD3HZN7_9MARC</name>
<comment type="caution">
    <text evidence="1">The sequence shown here is derived from an EMBL/GenBank/DDBJ whole genome shotgun (WGS) entry which is preliminary data.</text>
</comment>
<dbReference type="EMBL" id="JBJQOH010000002">
    <property type="protein sequence ID" value="KAL3696426.1"/>
    <property type="molecule type" value="Genomic_DNA"/>
</dbReference>
<proteinExistence type="predicted"/>
<dbReference type="AlphaFoldDB" id="A0ABD3HZN7"/>
<evidence type="ECO:0000313" key="1">
    <source>
        <dbReference type="EMBL" id="KAL3696426.1"/>
    </source>
</evidence>
<organism evidence="1 2">
    <name type="scientific">Riccia sorocarpa</name>
    <dbReference type="NCBI Taxonomy" id="122646"/>
    <lineage>
        <taxon>Eukaryota</taxon>
        <taxon>Viridiplantae</taxon>
        <taxon>Streptophyta</taxon>
        <taxon>Embryophyta</taxon>
        <taxon>Marchantiophyta</taxon>
        <taxon>Marchantiopsida</taxon>
        <taxon>Marchantiidae</taxon>
        <taxon>Marchantiales</taxon>
        <taxon>Ricciaceae</taxon>
        <taxon>Riccia</taxon>
    </lineage>
</organism>
<evidence type="ECO:0000313" key="2">
    <source>
        <dbReference type="Proteomes" id="UP001633002"/>
    </source>
</evidence>
<gene>
    <name evidence="1" type="ORF">R1sor_010502</name>
</gene>
<reference evidence="1 2" key="1">
    <citation type="submission" date="2024-09" db="EMBL/GenBank/DDBJ databases">
        <title>Chromosome-scale assembly of Riccia sorocarpa.</title>
        <authorList>
            <person name="Paukszto L."/>
        </authorList>
    </citation>
    <scope>NUCLEOTIDE SEQUENCE [LARGE SCALE GENOMIC DNA]</scope>
    <source>
        <strain evidence="1">LP-2024</strain>
        <tissue evidence="1">Aerial parts of the thallus</tissue>
    </source>
</reference>
<keyword evidence="2" id="KW-1185">Reference proteome</keyword>
<dbReference type="Proteomes" id="UP001633002">
    <property type="component" value="Unassembled WGS sequence"/>
</dbReference>
<sequence>MRCFHPPAKPFMLAAAEGKRGWALSKEHRSASGRTGVCTEVVSHLAGCREEERIAIYDIRDSHRRAVRPTIR</sequence>